<evidence type="ECO:0000256" key="7">
    <source>
        <dbReference type="ARBA" id="ARBA00023136"/>
    </source>
</evidence>
<keyword evidence="4" id="KW-0677">Repeat</keyword>
<dbReference type="PROSITE" id="PS51846">
    <property type="entry name" value="CNNM"/>
    <property type="match status" value="1"/>
</dbReference>
<keyword evidence="14" id="KW-1185">Reference proteome</keyword>
<keyword evidence="7 9" id="KW-0472">Membrane</keyword>
<evidence type="ECO:0000256" key="2">
    <source>
        <dbReference type="ARBA" id="ARBA00006337"/>
    </source>
</evidence>
<dbReference type="GO" id="GO:0050660">
    <property type="term" value="F:flavin adenine dinucleotide binding"/>
    <property type="evidence" value="ECO:0007669"/>
    <property type="project" value="InterPro"/>
</dbReference>
<accession>A0A2T3FMR4</accession>
<dbReference type="GeneID" id="79840500"/>
<dbReference type="RefSeq" id="WP_107001466.1">
    <property type="nucleotide sequence ID" value="NZ_DBFVRN010000096.1"/>
</dbReference>
<dbReference type="InterPro" id="IPR044751">
    <property type="entry name" value="Ion_transp-like_CBS"/>
</dbReference>
<dbReference type="Pfam" id="PF03471">
    <property type="entry name" value="CorC_HlyC"/>
    <property type="match status" value="1"/>
</dbReference>
<reference evidence="13 14" key="1">
    <citation type="submission" date="2018-03" db="EMBL/GenBank/DDBJ databases">
        <title>Lachnoclostridium SNUG30386 gen.nov., sp.nov., isolated from human faeces.</title>
        <authorList>
            <person name="Seo B."/>
            <person name="Jeon K."/>
            <person name="Ko G."/>
        </authorList>
    </citation>
    <scope>NUCLEOTIDE SEQUENCE [LARGE SCALE GENOMIC DNA]</scope>
    <source>
        <strain evidence="13 14">SNUG30386</strain>
    </source>
</reference>
<comment type="subcellular location">
    <subcellularLocation>
        <location evidence="1">Membrane</location>
        <topology evidence="1">Multi-pass membrane protein</topology>
    </subcellularLocation>
</comment>
<comment type="caution">
    <text evidence="13">The sequence shown here is derived from an EMBL/GenBank/DDBJ whole genome shotgun (WGS) entry which is preliminary data.</text>
</comment>
<evidence type="ECO:0000256" key="4">
    <source>
        <dbReference type="ARBA" id="ARBA00022737"/>
    </source>
</evidence>
<evidence type="ECO:0000313" key="13">
    <source>
        <dbReference type="EMBL" id="PST36569.1"/>
    </source>
</evidence>
<evidence type="ECO:0000256" key="8">
    <source>
        <dbReference type="PROSITE-ProRule" id="PRU00703"/>
    </source>
</evidence>
<dbReference type="SUPFAM" id="SSF56176">
    <property type="entry name" value="FAD-binding/transporter-associated domain-like"/>
    <property type="match status" value="1"/>
</dbReference>
<feature type="domain" description="CNNM transmembrane" evidence="12">
    <location>
        <begin position="1"/>
        <end position="189"/>
    </location>
</feature>
<dbReference type="Gene3D" id="3.30.465.10">
    <property type="match status" value="1"/>
</dbReference>
<dbReference type="PANTHER" id="PTHR22777:SF17">
    <property type="entry name" value="UPF0053 PROTEIN SLL0260"/>
    <property type="match status" value="1"/>
</dbReference>
<evidence type="ECO:0000256" key="1">
    <source>
        <dbReference type="ARBA" id="ARBA00004141"/>
    </source>
</evidence>
<dbReference type="CDD" id="cd04590">
    <property type="entry name" value="CBS_pair_CorC_HlyC_assoc"/>
    <property type="match status" value="1"/>
</dbReference>
<dbReference type="FunFam" id="3.10.580.10:FF:000002">
    <property type="entry name" value="Magnesium/cobalt efflux protein CorC"/>
    <property type="match status" value="1"/>
</dbReference>
<dbReference type="PROSITE" id="PS51371">
    <property type="entry name" value="CBS"/>
    <property type="match status" value="2"/>
</dbReference>
<dbReference type="SMART" id="SM01091">
    <property type="entry name" value="CorC_HlyC"/>
    <property type="match status" value="1"/>
</dbReference>
<dbReference type="AlphaFoldDB" id="A0A2T3FMR4"/>
<keyword evidence="6 8" id="KW-0129">CBS domain</keyword>
<proteinExistence type="inferred from homology"/>
<dbReference type="GO" id="GO:0005886">
    <property type="term" value="C:plasma membrane"/>
    <property type="evidence" value="ECO:0007669"/>
    <property type="project" value="TreeGrafter"/>
</dbReference>
<feature type="transmembrane region" description="Helical" evidence="10">
    <location>
        <begin position="92"/>
        <end position="110"/>
    </location>
</feature>
<keyword evidence="3 9" id="KW-0812">Transmembrane</keyword>
<dbReference type="InterPro" id="IPR000644">
    <property type="entry name" value="CBS_dom"/>
</dbReference>
<sequence length="442" mass="49416">MSSGDGIQLLILILLLLMSAFFSSTETALTTVNKIRVRTLAENGDKQAEYVLKIIEDPSKMLSAILIGNNVVNLYASSLATVLATHIWGNKIVGIATGILTLLILIFGEITPKTVATIQAERIAFRFAKIIYYIMTVLTPVIFVVNQLSFLVLKLLRVDVKAKGESITEDELRTIVEVSHEEGVIESEEKKMINNVFDFGDAVARDVMLPKVNMTFVDVDATYDELMEVFRSEKYTRYPVYEETTDNVIGVLNIKDIFLKGGEEGFSVRKYLRKPLYTYEFKKVAELMREMRKAAISIVIVLDEYGSTVGLITLEDMLEEIVGDIRDEYDGDEEKSIQRIAPREYMVDGSVKLDDLDERLNLELQSDEYDSIGGLVIGLLNHLPQEKEEVVVENVRLVVECVDKNRIDKIHLYLLSPSEAALAKHTADGAASGAEGEGKQQG</sequence>
<evidence type="ECO:0000256" key="10">
    <source>
        <dbReference type="SAM" id="Phobius"/>
    </source>
</evidence>
<feature type="domain" description="CBS" evidence="11">
    <location>
        <begin position="271"/>
        <end position="328"/>
    </location>
</feature>
<evidence type="ECO:0000256" key="5">
    <source>
        <dbReference type="ARBA" id="ARBA00022989"/>
    </source>
</evidence>
<dbReference type="Pfam" id="PF00571">
    <property type="entry name" value="CBS"/>
    <property type="match status" value="2"/>
</dbReference>
<feature type="transmembrane region" description="Helical" evidence="10">
    <location>
        <begin position="130"/>
        <end position="153"/>
    </location>
</feature>
<evidence type="ECO:0000313" key="14">
    <source>
        <dbReference type="Proteomes" id="UP000241048"/>
    </source>
</evidence>
<evidence type="ECO:0000256" key="9">
    <source>
        <dbReference type="PROSITE-ProRule" id="PRU01193"/>
    </source>
</evidence>
<dbReference type="Proteomes" id="UP000241048">
    <property type="component" value="Unassembled WGS sequence"/>
</dbReference>
<evidence type="ECO:0000259" key="12">
    <source>
        <dbReference type="PROSITE" id="PS51846"/>
    </source>
</evidence>
<keyword evidence="5 9" id="KW-1133">Transmembrane helix</keyword>
<dbReference type="InterPro" id="IPR036318">
    <property type="entry name" value="FAD-bd_PCMH-like_sf"/>
</dbReference>
<evidence type="ECO:0000256" key="3">
    <source>
        <dbReference type="ARBA" id="ARBA00022692"/>
    </source>
</evidence>
<dbReference type="EMBL" id="PYLO01000004">
    <property type="protein sequence ID" value="PST36569.1"/>
    <property type="molecule type" value="Genomic_DNA"/>
</dbReference>
<feature type="domain" description="CBS" evidence="11">
    <location>
        <begin position="208"/>
        <end position="268"/>
    </location>
</feature>
<dbReference type="Pfam" id="PF01595">
    <property type="entry name" value="CNNM"/>
    <property type="match status" value="1"/>
</dbReference>
<comment type="similarity">
    <text evidence="2">Belongs to the UPF0053 family.</text>
</comment>
<dbReference type="InterPro" id="IPR016169">
    <property type="entry name" value="FAD-bd_PCMH_sub2"/>
</dbReference>
<dbReference type="SUPFAM" id="SSF54631">
    <property type="entry name" value="CBS-domain pair"/>
    <property type="match status" value="1"/>
</dbReference>
<feature type="transmembrane region" description="Helical" evidence="10">
    <location>
        <begin position="61"/>
        <end position="85"/>
    </location>
</feature>
<gene>
    <name evidence="13" type="ORF">C7U56_12385</name>
</gene>
<dbReference type="InterPro" id="IPR046342">
    <property type="entry name" value="CBS_dom_sf"/>
</dbReference>
<dbReference type="PANTHER" id="PTHR22777">
    <property type="entry name" value="HEMOLYSIN-RELATED"/>
    <property type="match status" value="1"/>
</dbReference>
<organism evidence="13 14">
    <name type="scientific">Clostridium fessum</name>
    <dbReference type="NCBI Taxonomy" id="2126740"/>
    <lineage>
        <taxon>Bacteria</taxon>
        <taxon>Bacillati</taxon>
        <taxon>Bacillota</taxon>
        <taxon>Clostridia</taxon>
        <taxon>Eubacteriales</taxon>
        <taxon>Clostridiaceae</taxon>
        <taxon>Clostridium</taxon>
    </lineage>
</organism>
<protein>
    <submittedName>
        <fullName evidence="13">Hemolysin</fullName>
    </submittedName>
</protein>
<evidence type="ECO:0000259" key="11">
    <source>
        <dbReference type="PROSITE" id="PS51371"/>
    </source>
</evidence>
<dbReference type="InterPro" id="IPR005170">
    <property type="entry name" value="Transptr-assoc_dom"/>
</dbReference>
<evidence type="ECO:0000256" key="6">
    <source>
        <dbReference type="ARBA" id="ARBA00023122"/>
    </source>
</evidence>
<dbReference type="Gene3D" id="3.10.580.10">
    <property type="entry name" value="CBS-domain"/>
    <property type="match status" value="1"/>
</dbReference>
<dbReference type="InterPro" id="IPR002550">
    <property type="entry name" value="CNNM"/>
</dbReference>
<name>A0A2T3FMR4_9CLOT</name>